<evidence type="ECO:0000256" key="3">
    <source>
        <dbReference type="ARBA" id="ARBA00022801"/>
    </source>
</evidence>
<evidence type="ECO:0000259" key="8">
    <source>
        <dbReference type="PROSITE" id="PS51192"/>
    </source>
</evidence>
<dbReference type="Proteomes" id="UP000192602">
    <property type="component" value="Unassembled WGS sequence"/>
</dbReference>
<gene>
    <name evidence="10" type="ORF">SAMN05660197_1945</name>
</gene>
<dbReference type="NCBIfam" id="NF008169">
    <property type="entry name" value="PRK10917.2-3"/>
    <property type="match status" value="1"/>
</dbReference>
<evidence type="ECO:0000256" key="2">
    <source>
        <dbReference type="ARBA" id="ARBA00022763"/>
    </source>
</evidence>
<feature type="domain" description="Helicase ATP-binding" evidence="8">
    <location>
        <begin position="238"/>
        <end position="389"/>
    </location>
</feature>
<dbReference type="SUPFAM" id="SSF52540">
    <property type="entry name" value="P-loop containing nucleoside triphosphate hydrolases"/>
    <property type="match status" value="1"/>
</dbReference>
<organism evidence="10 11">
    <name type="scientific">Nitratiruptor tergarcus DSM 16512</name>
    <dbReference type="NCBI Taxonomy" id="1069081"/>
    <lineage>
        <taxon>Bacteria</taxon>
        <taxon>Pseudomonadati</taxon>
        <taxon>Campylobacterota</taxon>
        <taxon>Epsilonproteobacteria</taxon>
        <taxon>Nautiliales</taxon>
        <taxon>Nitratiruptoraceae</taxon>
        <taxon>Nitratiruptor</taxon>
    </lineage>
</organism>
<keyword evidence="1" id="KW-0547">Nucleotide-binding</keyword>
<keyword evidence="5" id="KW-0067">ATP-binding</keyword>
<dbReference type="InterPro" id="IPR001650">
    <property type="entry name" value="Helicase_C-like"/>
</dbReference>
<dbReference type="GO" id="GO:0005524">
    <property type="term" value="F:ATP binding"/>
    <property type="evidence" value="ECO:0007669"/>
    <property type="project" value="UniProtKB-KW"/>
</dbReference>
<keyword evidence="11" id="KW-1185">Reference proteome</keyword>
<proteinExistence type="predicted"/>
<evidence type="ECO:0000256" key="5">
    <source>
        <dbReference type="ARBA" id="ARBA00022840"/>
    </source>
</evidence>
<accession>A0A1W1WV38</accession>
<dbReference type="GO" id="GO:0003677">
    <property type="term" value="F:DNA binding"/>
    <property type="evidence" value="ECO:0007669"/>
    <property type="project" value="UniProtKB-KW"/>
</dbReference>
<reference evidence="11" key="1">
    <citation type="submission" date="2017-04" db="EMBL/GenBank/DDBJ databases">
        <authorList>
            <person name="Varghese N."/>
            <person name="Submissions S."/>
        </authorList>
    </citation>
    <scope>NUCLEOTIDE SEQUENCE [LARGE SCALE GENOMIC DNA]</scope>
    <source>
        <strain evidence="11">DSM 16512</strain>
    </source>
</reference>
<dbReference type="PROSITE" id="PS51194">
    <property type="entry name" value="HELICASE_CTER"/>
    <property type="match status" value="1"/>
</dbReference>
<dbReference type="EMBL" id="FWWZ01000001">
    <property type="protein sequence ID" value="SMC10106.1"/>
    <property type="molecule type" value="Genomic_DNA"/>
</dbReference>
<dbReference type="InterPro" id="IPR014001">
    <property type="entry name" value="Helicase_ATP-bd"/>
</dbReference>
<sequence>MNEKLRKAGIKDILELALFTPASYHDYRIKDFIDFEEQLFEVQILKKQKLQKLQKYQAYAKNIQKEIALIFFRTSSYHDYTFIEGATLYISGKIKKSFGELQLIQPQKIANYKVGKIFPSYKIKIRSDIFEELKSHYLTKENLQNTGLPEDIYERLLKIHYPDEELYRGFKRHGGFYGKYLEALKFTEAFRYMKGLKIKRIYYPSVCKIETNLEPFYEQLPFTPTSDQRKALEDAKSDLAKSIAARRVIVGDVGSGKSLVMFGIAYMAGKKRAILMAPTTILATQLFQEAKRLLPSSLRIALITSQSKEQDLEEFDFIIGTHALLYRKLPKACVVMVDEQHRFGTEQRSKLKKLVESKEGSPHFFQFSATPIPRTKAMMESALVDYSFIKELPFKKDITTEVISKGDFKRLLAHIIREIEQDHQVLIVYPIVEESEHYNYKSLEEASSFWMRYFDGVYYTHGKDKEKEEILQEFRDKGKILLATTVIEVGISLPRLTTIVIVGAENMGLATLHQLRGRVSRTGLKGYCFLYTHDKNNKRLQEFSKITNGFAIAELDLKYRKSGDILSGKEQSGKMFQYLNMAEDKAIVERAKALLDQ</sequence>
<evidence type="ECO:0000313" key="11">
    <source>
        <dbReference type="Proteomes" id="UP000192602"/>
    </source>
</evidence>
<evidence type="ECO:0000259" key="9">
    <source>
        <dbReference type="PROSITE" id="PS51194"/>
    </source>
</evidence>
<name>A0A1W1WV38_9BACT</name>
<evidence type="ECO:0000313" key="10">
    <source>
        <dbReference type="EMBL" id="SMC10106.1"/>
    </source>
</evidence>
<dbReference type="Gene3D" id="3.40.50.300">
    <property type="entry name" value="P-loop containing nucleotide triphosphate hydrolases"/>
    <property type="match status" value="2"/>
</dbReference>
<dbReference type="PANTHER" id="PTHR47964:SF1">
    <property type="entry name" value="ATP-DEPENDENT DNA HELICASE HOMOLOG RECG, CHLOROPLASTIC"/>
    <property type="match status" value="1"/>
</dbReference>
<dbReference type="STRING" id="1069081.SAMN05660197_1945"/>
<dbReference type="PROSITE" id="PS51192">
    <property type="entry name" value="HELICASE_ATP_BIND_1"/>
    <property type="match status" value="1"/>
</dbReference>
<dbReference type="InterPro" id="IPR011545">
    <property type="entry name" value="DEAD/DEAH_box_helicase_dom"/>
</dbReference>
<dbReference type="GO" id="GO:0003678">
    <property type="term" value="F:DNA helicase activity"/>
    <property type="evidence" value="ECO:0007669"/>
    <property type="project" value="TreeGrafter"/>
</dbReference>
<evidence type="ECO:0000256" key="4">
    <source>
        <dbReference type="ARBA" id="ARBA00022806"/>
    </source>
</evidence>
<dbReference type="InterPro" id="IPR012340">
    <property type="entry name" value="NA-bd_OB-fold"/>
</dbReference>
<keyword evidence="7" id="KW-0234">DNA repair</keyword>
<dbReference type="OrthoDB" id="9804325at2"/>
<dbReference type="Pfam" id="PF00271">
    <property type="entry name" value="Helicase_C"/>
    <property type="match status" value="1"/>
</dbReference>
<dbReference type="SMART" id="SM00487">
    <property type="entry name" value="DEXDc"/>
    <property type="match status" value="1"/>
</dbReference>
<keyword evidence="3" id="KW-0378">Hydrolase</keyword>
<dbReference type="AlphaFoldDB" id="A0A1W1WV38"/>
<dbReference type="GO" id="GO:0006281">
    <property type="term" value="P:DNA repair"/>
    <property type="evidence" value="ECO:0007669"/>
    <property type="project" value="UniProtKB-KW"/>
</dbReference>
<evidence type="ECO:0000256" key="7">
    <source>
        <dbReference type="ARBA" id="ARBA00023204"/>
    </source>
</evidence>
<dbReference type="SUPFAM" id="SSF50249">
    <property type="entry name" value="Nucleic acid-binding proteins"/>
    <property type="match status" value="1"/>
</dbReference>
<protein>
    <submittedName>
        <fullName evidence="10">ATP-dependent DNA helicase RecG</fullName>
    </submittedName>
</protein>
<keyword evidence="6" id="KW-0238">DNA-binding</keyword>
<dbReference type="PANTHER" id="PTHR47964">
    <property type="entry name" value="ATP-DEPENDENT DNA HELICASE HOMOLOG RECG, CHLOROPLASTIC"/>
    <property type="match status" value="1"/>
</dbReference>
<keyword evidence="2" id="KW-0227">DNA damage</keyword>
<evidence type="ECO:0000256" key="6">
    <source>
        <dbReference type="ARBA" id="ARBA00023125"/>
    </source>
</evidence>
<dbReference type="RefSeq" id="WP_084276484.1">
    <property type="nucleotide sequence ID" value="NZ_AP026671.1"/>
</dbReference>
<keyword evidence="4 10" id="KW-0347">Helicase</keyword>
<feature type="domain" description="Helicase C-terminal" evidence="9">
    <location>
        <begin position="411"/>
        <end position="563"/>
    </location>
</feature>
<dbReference type="GO" id="GO:0016787">
    <property type="term" value="F:hydrolase activity"/>
    <property type="evidence" value="ECO:0007669"/>
    <property type="project" value="UniProtKB-KW"/>
</dbReference>
<dbReference type="InterPro" id="IPR027417">
    <property type="entry name" value="P-loop_NTPase"/>
</dbReference>
<evidence type="ECO:0000256" key="1">
    <source>
        <dbReference type="ARBA" id="ARBA00022741"/>
    </source>
</evidence>
<dbReference type="Pfam" id="PF00270">
    <property type="entry name" value="DEAD"/>
    <property type="match status" value="1"/>
</dbReference>
<dbReference type="SMART" id="SM00490">
    <property type="entry name" value="HELICc"/>
    <property type="match status" value="1"/>
</dbReference>
<dbReference type="InterPro" id="IPR047112">
    <property type="entry name" value="RecG/Mfd"/>
</dbReference>